<keyword evidence="1" id="KW-0853">WD repeat</keyword>
<dbReference type="PROSITE" id="PS50082">
    <property type="entry name" value="WD_REPEATS_2"/>
    <property type="match status" value="2"/>
</dbReference>
<organism evidence="2 3">
    <name type="scientific">Paramecium sonneborni</name>
    <dbReference type="NCBI Taxonomy" id="65129"/>
    <lineage>
        <taxon>Eukaryota</taxon>
        <taxon>Sar</taxon>
        <taxon>Alveolata</taxon>
        <taxon>Ciliophora</taxon>
        <taxon>Intramacronucleata</taxon>
        <taxon>Oligohymenophorea</taxon>
        <taxon>Peniculida</taxon>
        <taxon>Parameciidae</taxon>
        <taxon>Paramecium</taxon>
    </lineage>
</organism>
<reference evidence="2" key="1">
    <citation type="submission" date="2021-01" db="EMBL/GenBank/DDBJ databases">
        <authorList>
            <consortium name="Genoscope - CEA"/>
            <person name="William W."/>
        </authorList>
    </citation>
    <scope>NUCLEOTIDE SEQUENCE</scope>
</reference>
<dbReference type="PANTHER" id="PTHR19920">
    <property type="entry name" value="WD40 PROTEIN CIAO1"/>
    <property type="match status" value="1"/>
</dbReference>
<evidence type="ECO:0000256" key="1">
    <source>
        <dbReference type="PROSITE-ProRule" id="PRU00221"/>
    </source>
</evidence>
<dbReference type="OrthoDB" id="338631at2759"/>
<keyword evidence="3" id="KW-1185">Reference proteome</keyword>
<dbReference type="AlphaFoldDB" id="A0A8S1MLY7"/>
<protein>
    <submittedName>
        <fullName evidence="2">Uncharacterized protein</fullName>
    </submittedName>
</protein>
<accession>A0A8S1MLY7</accession>
<dbReference type="SMART" id="SM00320">
    <property type="entry name" value="WD40"/>
    <property type="match status" value="3"/>
</dbReference>
<dbReference type="Pfam" id="PF00400">
    <property type="entry name" value="WD40"/>
    <property type="match status" value="2"/>
</dbReference>
<proteinExistence type="predicted"/>
<dbReference type="PROSITE" id="PS50294">
    <property type="entry name" value="WD_REPEATS_REGION"/>
    <property type="match status" value="1"/>
</dbReference>
<dbReference type="EMBL" id="CAJJDN010000037">
    <property type="protein sequence ID" value="CAD8077886.1"/>
    <property type="molecule type" value="Genomic_DNA"/>
</dbReference>
<comment type="caution">
    <text evidence="2">The sequence shown here is derived from an EMBL/GenBank/DDBJ whole genome shotgun (WGS) entry which is preliminary data.</text>
</comment>
<evidence type="ECO:0000313" key="2">
    <source>
        <dbReference type="EMBL" id="CAD8077886.1"/>
    </source>
</evidence>
<feature type="repeat" description="WD" evidence="1">
    <location>
        <begin position="68"/>
        <end position="100"/>
    </location>
</feature>
<dbReference type="GO" id="GO:0016226">
    <property type="term" value="P:iron-sulfur cluster assembly"/>
    <property type="evidence" value="ECO:0007669"/>
    <property type="project" value="TreeGrafter"/>
</dbReference>
<dbReference type="InterPro" id="IPR001680">
    <property type="entry name" value="WD40_rpt"/>
</dbReference>
<name>A0A8S1MLY7_9CILI</name>
<gene>
    <name evidence="2" type="ORF">PSON_ATCC_30995.1.T0370004</name>
</gene>
<dbReference type="GO" id="GO:0097361">
    <property type="term" value="C:cytosolic [4Fe-4S] assembly targeting complex"/>
    <property type="evidence" value="ECO:0007669"/>
    <property type="project" value="TreeGrafter"/>
</dbReference>
<evidence type="ECO:0000313" key="3">
    <source>
        <dbReference type="Proteomes" id="UP000692954"/>
    </source>
</evidence>
<dbReference type="Proteomes" id="UP000692954">
    <property type="component" value="Unassembled WGS sequence"/>
</dbReference>
<feature type="repeat" description="WD" evidence="1">
    <location>
        <begin position="114"/>
        <end position="155"/>
    </location>
</feature>
<sequence length="353" mass="41671">MLVDKQNYPQKQFQYSIICQIAMKSRQNWFCQQCIALDQSNSIILISEESLIRVFQFNKISLKQIQLLKNHRANIKTLRFFNKKERKFFSGSEDSSIIIWPQQLNSQVKFIQKLKGHIEGITCMIINGDNNLIISGGGDSCIKFWTILSPNDTELDRNIKHLQWSCQQTISDINNRILSLSINNLGNQVISCCSQNQILVIEYSTFSSIWMVKQKIKVDIWGRFISFLDNNFFVFFPYDGKYLYQYRTNSINNYFKISSILISCGEQFSELPPIYLSDQKLLIIWGFFSLNFFRITQNKKQSCKRKETFEFQKEHKIEFKQNCLKAIISQNGQYLISWNQNQSWIQICQFQEI</sequence>
<dbReference type="PANTHER" id="PTHR19920:SF0">
    <property type="entry name" value="CYTOSOLIC IRON-SULFUR PROTEIN ASSEMBLY PROTEIN CIAO1-RELATED"/>
    <property type="match status" value="1"/>
</dbReference>